<dbReference type="PANTHER" id="PTHR35869:SF1">
    <property type="entry name" value="OUTER-MEMBRANE LIPOPROTEIN CARRIER PROTEIN"/>
    <property type="match status" value="1"/>
</dbReference>
<sequence length="210" mass="23622" precursor="true">MMKKTLFSSLIGLSSLFLSQAVFADAAIELKAKLSEMTTFKASFTQKVTDEQGEVLQTGSGNLALAQPLKIHWQQQEPDSTMLVSDGHRAYYYDEFAEQVTIMASLNLIETTPFVLLTTNAKTQWEKYQVSKTKDNYKIIPKSTTDSQVESLELQFNTDKQLSKILVVDLSGQLTEFKFSDIKLNGSLDSNLFNFTIPEHVVIDDQTQSE</sequence>
<keyword evidence="7 10" id="KW-0574">Periplasm</keyword>
<dbReference type="PATRIC" id="fig|161398.10.peg.1575"/>
<comment type="subunit">
    <text evidence="3 10">Monomer.</text>
</comment>
<evidence type="ECO:0000256" key="2">
    <source>
        <dbReference type="ARBA" id="ARBA00007615"/>
    </source>
</evidence>
<reference evidence="11 12" key="1">
    <citation type="submission" date="2015-11" db="EMBL/GenBank/DDBJ databases">
        <authorList>
            <person name="Zhang Y."/>
            <person name="Guo Z."/>
        </authorList>
    </citation>
    <scope>NUCLEOTIDE SEQUENCE [LARGE SCALE GENOMIC DNA]</scope>
    <source>
        <strain evidence="11 12">KCTC 12086</strain>
    </source>
</reference>
<evidence type="ECO:0000256" key="10">
    <source>
        <dbReference type="HAMAP-Rule" id="MF_00240"/>
    </source>
</evidence>
<keyword evidence="6 10" id="KW-0732">Signal</keyword>
<accession>A0A0S2K0K1</accession>
<dbReference type="Proteomes" id="UP000061457">
    <property type="component" value="Chromosome I"/>
</dbReference>
<feature type="chain" id="PRO_5008995414" description="Outer-membrane lipoprotein carrier protein" evidence="10">
    <location>
        <begin position="25"/>
        <end position="210"/>
    </location>
</feature>
<evidence type="ECO:0000256" key="1">
    <source>
        <dbReference type="ARBA" id="ARBA00004418"/>
    </source>
</evidence>
<dbReference type="RefSeq" id="WP_058029741.1">
    <property type="nucleotide sequence ID" value="NZ_CP013187.1"/>
</dbReference>
<comment type="subcellular location">
    <subcellularLocation>
        <location evidence="1 10">Periplasm</location>
    </subcellularLocation>
</comment>
<dbReference type="InterPro" id="IPR029046">
    <property type="entry name" value="LolA/LolB/LppX"/>
</dbReference>
<dbReference type="STRING" id="161398.PP2015_1551"/>
<dbReference type="InterPro" id="IPR004564">
    <property type="entry name" value="OM_lipoprot_carrier_LolA-like"/>
</dbReference>
<comment type="similarity">
    <text evidence="2 10">Belongs to the LolA family.</text>
</comment>
<dbReference type="Gene3D" id="2.50.20.10">
    <property type="entry name" value="Lipoprotein localisation LolA/LolB/LppX"/>
    <property type="match status" value="1"/>
</dbReference>
<dbReference type="SUPFAM" id="SSF89392">
    <property type="entry name" value="Prokaryotic lipoproteins and lipoprotein localization factors"/>
    <property type="match status" value="1"/>
</dbReference>
<dbReference type="KEGG" id="pphe:PP2015_1551"/>
<feature type="signal peptide" evidence="10">
    <location>
        <begin position="1"/>
        <end position="24"/>
    </location>
</feature>
<dbReference type="GO" id="GO:0044874">
    <property type="term" value="P:lipoprotein localization to outer membrane"/>
    <property type="evidence" value="ECO:0007669"/>
    <property type="project" value="UniProtKB-UniRule"/>
</dbReference>
<keyword evidence="11" id="KW-0449">Lipoprotein</keyword>
<keyword evidence="9 10" id="KW-0143">Chaperone</keyword>
<dbReference type="CDD" id="cd16325">
    <property type="entry name" value="LolA"/>
    <property type="match status" value="1"/>
</dbReference>
<evidence type="ECO:0000256" key="4">
    <source>
        <dbReference type="ARBA" id="ARBA00014035"/>
    </source>
</evidence>
<keyword evidence="5 10" id="KW-0813">Transport</keyword>
<dbReference type="GO" id="GO:0042953">
    <property type="term" value="P:lipoprotein transport"/>
    <property type="evidence" value="ECO:0007669"/>
    <property type="project" value="InterPro"/>
</dbReference>
<proteinExistence type="inferred from homology"/>
<gene>
    <name evidence="10" type="primary">lolA</name>
    <name evidence="11" type="ORF">PP2015_1551</name>
</gene>
<keyword evidence="12" id="KW-1185">Reference proteome</keyword>
<dbReference type="AlphaFoldDB" id="A0A0S2K0K1"/>
<evidence type="ECO:0000256" key="5">
    <source>
        <dbReference type="ARBA" id="ARBA00022448"/>
    </source>
</evidence>
<dbReference type="PANTHER" id="PTHR35869">
    <property type="entry name" value="OUTER-MEMBRANE LIPOPROTEIN CARRIER PROTEIN"/>
    <property type="match status" value="1"/>
</dbReference>
<protein>
    <recommendedName>
        <fullName evidence="4 10">Outer-membrane lipoprotein carrier protein</fullName>
    </recommendedName>
</protein>
<evidence type="ECO:0000313" key="11">
    <source>
        <dbReference type="EMBL" id="ALO42055.1"/>
    </source>
</evidence>
<evidence type="ECO:0000256" key="3">
    <source>
        <dbReference type="ARBA" id="ARBA00011245"/>
    </source>
</evidence>
<dbReference type="NCBIfam" id="TIGR00547">
    <property type="entry name" value="lolA"/>
    <property type="match status" value="1"/>
</dbReference>
<dbReference type="Pfam" id="PF03548">
    <property type="entry name" value="LolA"/>
    <property type="match status" value="1"/>
</dbReference>
<dbReference type="EMBL" id="CP013187">
    <property type="protein sequence ID" value="ALO42055.1"/>
    <property type="molecule type" value="Genomic_DNA"/>
</dbReference>
<evidence type="ECO:0000256" key="6">
    <source>
        <dbReference type="ARBA" id="ARBA00022729"/>
    </source>
</evidence>
<comment type="function">
    <text evidence="10">Participates in the translocation of lipoproteins from the inner membrane to the outer membrane. Only forms a complex with a lipoprotein if the residue after the N-terminal Cys is not an aspartate (The Asp acts as a targeting signal to indicate that the lipoprotein should stay in the inner membrane).</text>
</comment>
<evidence type="ECO:0000256" key="7">
    <source>
        <dbReference type="ARBA" id="ARBA00022764"/>
    </source>
</evidence>
<organism evidence="11 12">
    <name type="scientific">Pseudoalteromonas phenolica</name>
    <dbReference type="NCBI Taxonomy" id="161398"/>
    <lineage>
        <taxon>Bacteria</taxon>
        <taxon>Pseudomonadati</taxon>
        <taxon>Pseudomonadota</taxon>
        <taxon>Gammaproteobacteria</taxon>
        <taxon>Alteromonadales</taxon>
        <taxon>Pseudoalteromonadaceae</taxon>
        <taxon>Pseudoalteromonas</taxon>
    </lineage>
</organism>
<name>A0A0S2K0K1_9GAMM</name>
<evidence type="ECO:0000313" key="12">
    <source>
        <dbReference type="Proteomes" id="UP000061457"/>
    </source>
</evidence>
<dbReference type="InterPro" id="IPR018323">
    <property type="entry name" value="OM_lipoprot_carrier_LolA_Pbac"/>
</dbReference>
<keyword evidence="8 10" id="KW-0653">Protein transport</keyword>
<dbReference type="GO" id="GO:0030288">
    <property type="term" value="C:outer membrane-bounded periplasmic space"/>
    <property type="evidence" value="ECO:0007669"/>
    <property type="project" value="TreeGrafter"/>
</dbReference>
<evidence type="ECO:0000256" key="8">
    <source>
        <dbReference type="ARBA" id="ARBA00022927"/>
    </source>
</evidence>
<evidence type="ECO:0000256" key="9">
    <source>
        <dbReference type="ARBA" id="ARBA00023186"/>
    </source>
</evidence>
<dbReference type="HAMAP" id="MF_00240">
    <property type="entry name" value="LolA"/>
    <property type="match status" value="1"/>
</dbReference>